<organism evidence="4">
    <name type="scientific">Caldithrix abyssi</name>
    <dbReference type="NCBI Taxonomy" id="187145"/>
    <lineage>
        <taxon>Bacteria</taxon>
        <taxon>Pseudomonadati</taxon>
        <taxon>Calditrichota</taxon>
        <taxon>Calditrichia</taxon>
        <taxon>Calditrichales</taxon>
        <taxon>Calditrichaceae</taxon>
        <taxon>Caldithrix</taxon>
    </lineage>
</organism>
<dbReference type="GO" id="GO:0008721">
    <property type="term" value="F:D-serine ammonia-lyase activity"/>
    <property type="evidence" value="ECO:0007669"/>
    <property type="project" value="TreeGrafter"/>
</dbReference>
<dbReference type="Pfam" id="PF14031">
    <property type="entry name" value="D-ser_dehydrat"/>
    <property type="match status" value="1"/>
</dbReference>
<dbReference type="GO" id="GO:0036088">
    <property type="term" value="P:D-serine catabolic process"/>
    <property type="evidence" value="ECO:0007669"/>
    <property type="project" value="TreeGrafter"/>
</dbReference>
<name>A0A7V1PVD6_CALAY</name>
<dbReference type="Pfam" id="PF01168">
    <property type="entry name" value="Ala_racemase_N"/>
    <property type="match status" value="1"/>
</dbReference>
<accession>A0A7V1PVD6</accession>
<evidence type="ECO:0000256" key="2">
    <source>
        <dbReference type="ARBA" id="ARBA00023239"/>
    </source>
</evidence>
<dbReference type="Gene3D" id="2.40.37.20">
    <property type="entry name" value="D-serine dehydratase-like domain"/>
    <property type="match status" value="1"/>
</dbReference>
<proteinExistence type="inferred from homology"/>
<evidence type="ECO:0000256" key="1">
    <source>
        <dbReference type="ARBA" id="ARBA00005323"/>
    </source>
</evidence>
<evidence type="ECO:0000313" key="4">
    <source>
        <dbReference type="EMBL" id="HED10861.1"/>
    </source>
</evidence>
<evidence type="ECO:0000259" key="3">
    <source>
        <dbReference type="SMART" id="SM01119"/>
    </source>
</evidence>
<dbReference type="InterPro" id="IPR042208">
    <property type="entry name" value="D-ser_dehydrat-like_sf"/>
</dbReference>
<dbReference type="PANTHER" id="PTHR28004:SF2">
    <property type="entry name" value="D-SERINE DEHYDRATASE"/>
    <property type="match status" value="1"/>
</dbReference>
<dbReference type="InterPro" id="IPR029066">
    <property type="entry name" value="PLP-binding_barrel"/>
</dbReference>
<gene>
    <name evidence="4" type="ORF">ENJ10_09255</name>
</gene>
<feature type="domain" description="D-serine dehydratase-like" evidence="3">
    <location>
        <begin position="275"/>
        <end position="370"/>
    </location>
</feature>
<dbReference type="Gene3D" id="3.20.20.10">
    <property type="entry name" value="Alanine racemase"/>
    <property type="match status" value="1"/>
</dbReference>
<dbReference type="EMBL" id="DRLD01000258">
    <property type="protein sequence ID" value="HED10861.1"/>
    <property type="molecule type" value="Genomic_DNA"/>
</dbReference>
<comment type="caution">
    <text evidence="4">The sequence shown here is derived from an EMBL/GenBank/DDBJ whole genome shotgun (WGS) entry which is preliminary data.</text>
</comment>
<dbReference type="InterPro" id="IPR051466">
    <property type="entry name" value="D-amino_acid_metab_enzyme"/>
</dbReference>
<reference evidence="4" key="1">
    <citation type="journal article" date="2020" name="mSystems">
        <title>Genome- and Community-Level Interaction Insights into Carbon Utilization and Element Cycling Functions of Hydrothermarchaeota in Hydrothermal Sediment.</title>
        <authorList>
            <person name="Zhou Z."/>
            <person name="Liu Y."/>
            <person name="Xu W."/>
            <person name="Pan J."/>
            <person name="Luo Z.H."/>
            <person name="Li M."/>
        </authorList>
    </citation>
    <scope>NUCLEOTIDE SEQUENCE [LARGE SCALE GENOMIC DNA]</scope>
    <source>
        <strain evidence="4">HyVt-456</strain>
    </source>
</reference>
<protein>
    <submittedName>
        <fullName evidence="4">D-TA family PLP-dependent enzyme</fullName>
    </submittedName>
</protein>
<dbReference type="InterPro" id="IPR001608">
    <property type="entry name" value="Ala_racemase_N"/>
</dbReference>
<dbReference type="SMART" id="SM01119">
    <property type="entry name" value="D-ser_dehydrat"/>
    <property type="match status" value="1"/>
</dbReference>
<comment type="similarity">
    <text evidence="1">Belongs to the DSD1 family.</text>
</comment>
<keyword evidence="2" id="KW-0456">Lyase</keyword>
<dbReference type="InterPro" id="IPR026956">
    <property type="entry name" value="D-ser_dehydrat-like_dom"/>
</dbReference>
<dbReference type="PANTHER" id="PTHR28004">
    <property type="entry name" value="ZGC:162816-RELATED"/>
    <property type="match status" value="1"/>
</dbReference>
<sequence length="386" mass="41957">MEADKEKTRYFLTMPFPSLSRLHESISTPALLIDAARMDKNLRGMQAAADARHVALRPHIKTHKAPVLARRQRELGARGLTVAKLSEAELFAGEGFDDIFMANQLTQKAKAPMLNKVRQRARLILGIDHPRQVTLLEEMLSSPGPPLEVRIEIDSGFHRCGIEPESDLLVDVARLIRKSPALTLEGVFTHAGQAYGARSPREIKDIAAREAASVTAAAARLKKIGIEIATISVGSTPTAKEVIRHKGVTEVRPGNYIFYDRIQHALGSCRAEQLALYVLATVIAQPGPAQIVCDAGSKALNVETGAHGMHLVKGYGQPMNVKGTLTRLSEEHGIIGLERPEEIAIGSPLLIAPNHACVVANLYDFYHLADGESVQIVPISARGKSR</sequence>
<dbReference type="AlphaFoldDB" id="A0A7V1PVD6"/>
<dbReference type="Proteomes" id="UP000886005">
    <property type="component" value="Unassembled WGS sequence"/>
</dbReference>
<dbReference type="SUPFAM" id="SSF51419">
    <property type="entry name" value="PLP-binding barrel"/>
    <property type="match status" value="1"/>
</dbReference>